<evidence type="ECO:0000313" key="3">
    <source>
        <dbReference type="EMBL" id="SMD16287.1"/>
    </source>
</evidence>
<protein>
    <recommendedName>
        <fullName evidence="5">MBG domain-containing protein</fullName>
    </recommendedName>
</protein>
<feature type="domain" description="MBG" evidence="2">
    <location>
        <begin position="112"/>
        <end position="188"/>
    </location>
</feature>
<name>A0A1W2F2X9_9FIRM</name>
<feature type="domain" description="YDG" evidence="1">
    <location>
        <begin position="26"/>
        <end position="103"/>
    </location>
</feature>
<evidence type="ECO:0008006" key="5">
    <source>
        <dbReference type="Google" id="ProtNLM"/>
    </source>
</evidence>
<dbReference type="Pfam" id="PF18676">
    <property type="entry name" value="MBG_2"/>
    <property type="match status" value="1"/>
</dbReference>
<evidence type="ECO:0000259" key="1">
    <source>
        <dbReference type="Pfam" id="PF18657"/>
    </source>
</evidence>
<feature type="non-terminal residue" evidence="3">
    <location>
        <position position="1"/>
    </location>
</feature>
<proteinExistence type="predicted"/>
<dbReference type="Proteomes" id="UP000192738">
    <property type="component" value="Unassembled WGS sequence"/>
</dbReference>
<organism evidence="3 4">
    <name type="scientific">Sporomusa malonica</name>
    <dbReference type="NCBI Taxonomy" id="112901"/>
    <lineage>
        <taxon>Bacteria</taxon>
        <taxon>Bacillati</taxon>
        <taxon>Bacillota</taxon>
        <taxon>Negativicutes</taxon>
        <taxon>Selenomonadales</taxon>
        <taxon>Sporomusaceae</taxon>
        <taxon>Sporomusa</taxon>
    </lineage>
</organism>
<dbReference type="AlphaFoldDB" id="A0A1W2F2X9"/>
<gene>
    <name evidence="3" type="ORF">SAMN04488500_14114</name>
</gene>
<accession>A0A1W2F2X9</accession>
<dbReference type="Gene3D" id="3.30.160.710">
    <property type="match status" value="1"/>
</dbReference>
<reference evidence="3 4" key="1">
    <citation type="submission" date="2017-04" db="EMBL/GenBank/DDBJ databases">
        <authorList>
            <person name="Afonso C.L."/>
            <person name="Miller P.J."/>
            <person name="Scott M.A."/>
            <person name="Spackman E."/>
            <person name="Goraichik I."/>
            <person name="Dimitrov K.M."/>
            <person name="Suarez D.L."/>
            <person name="Swayne D.E."/>
        </authorList>
    </citation>
    <scope>NUCLEOTIDE SEQUENCE [LARGE SCALE GENOMIC DNA]</scope>
    <source>
        <strain evidence="3 4">DSM 5090</strain>
    </source>
</reference>
<evidence type="ECO:0000313" key="4">
    <source>
        <dbReference type="Proteomes" id="UP000192738"/>
    </source>
</evidence>
<dbReference type="EMBL" id="FWXI01000041">
    <property type="protein sequence ID" value="SMD16287.1"/>
    <property type="molecule type" value="Genomic_DNA"/>
</dbReference>
<dbReference type="STRING" id="112901.SAMN04488500_14114"/>
<dbReference type="InterPro" id="IPR041248">
    <property type="entry name" value="YDG"/>
</dbReference>
<dbReference type="RefSeq" id="WP_245824126.1">
    <property type="nucleotide sequence ID" value="NZ_FWXI01000041.1"/>
</dbReference>
<dbReference type="Pfam" id="PF18657">
    <property type="entry name" value="YDG"/>
    <property type="match status" value="1"/>
</dbReference>
<keyword evidence="4" id="KW-1185">Reference proteome</keyword>
<evidence type="ECO:0000259" key="2">
    <source>
        <dbReference type="Pfam" id="PF18676"/>
    </source>
</evidence>
<dbReference type="InterPro" id="IPR041286">
    <property type="entry name" value="MBG_2"/>
</dbReference>
<sequence>TVTSGDLNGTDAGNYTLTATTTADITAKTITVSGLTAGSRVYDGTKAAAVSGTLDGVIGGDTVTLSSGTFDTKNAGTGKMVTVTSGDLNGTDAGNYVLTTATTKADITRASLNVTANNASRYAGQANPAFTASYSGLVNGDTAASLSGGLTFSTVATTGCPAGSYAITLTGTLASPNYTINYVNGVLTVQRHAGATDPAYIGAVINADYTAAGLLGSGRRYGHSYDGLVLTSGYSAHTSGGDLVLTVVSPGVNTGGYLSATMFDSSGQTDN</sequence>